<organism evidence="2 3">
    <name type="scientific">Lophiotrema nucula</name>
    <dbReference type="NCBI Taxonomy" id="690887"/>
    <lineage>
        <taxon>Eukaryota</taxon>
        <taxon>Fungi</taxon>
        <taxon>Dikarya</taxon>
        <taxon>Ascomycota</taxon>
        <taxon>Pezizomycotina</taxon>
        <taxon>Dothideomycetes</taxon>
        <taxon>Pleosporomycetidae</taxon>
        <taxon>Pleosporales</taxon>
        <taxon>Lophiotremataceae</taxon>
        <taxon>Lophiotrema</taxon>
    </lineage>
</organism>
<dbReference type="Proteomes" id="UP000799770">
    <property type="component" value="Unassembled WGS sequence"/>
</dbReference>
<evidence type="ECO:0000256" key="1">
    <source>
        <dbReference type="SAM" id="MobiDB-lite"/>
    </source>
</evidence>
<dbReference type="PANTHER" id="PTHR42749">
    <property type="entry name" value="CELL SHAPE-DETERMINING PROTEIN MREB"/>
    <property type="match status" value="1"/>
</dbReference>
<evidence type="ECO:0008006" key="4">
    <source>
        <dbReference type="Google" id="ProtNLM"/>
    </source>
</evidence>
<dbReference type="AlphaFoldDB" id="A0A6A5Z4C2"/>
<dbReference type="PANTHER" id="PTHR42749:SF8">
    <property type="entry name" value="HSP70 FAMILY PROTEIN (AFU_ORTHOLOGUE AFUA_3G13740)"/>
    <property type="match status" value="1"/>
</dbReference>
<evidence type="ECO:0000313" key="3">
    <source>
        <dbReference type="Proteomes" id="UP000799770"/>
    </source>
</evidence>
<feature type="region of interest" description="Disordered" evidence="1">
    <location>
        <begin position="690"/>
        <end position="934"/>
    </location>
</feature>
<evidence type="ECO:0000313" key="2">
    <source>
        <dbReference type="EMBL" id="KAF2114339.1"/>
    </source>
</evidence>
<keyword evidence="3" id="KW-1185">Reference proteome</keyword>
<name>A0A6A5Z4C2_9PLEO</name>
<reference evidence="2" key="1">
    <citation type="journal article" date="2020" name="Stud. Mycol.">
        <title>101 Dothideomycetes genomes: a test case for predicting lifestyles and emergence of pathogens.</title>
        <authorList>
            <person name="Haridas S."/>
            <person name="Albert R."/>
            <person name="Binder M."/>
            <person name="Bloem J."/>
            <person name="Labutti K."/>
            <person name="Salamov A."/>
            <person name="Andreopoulos B."/>
            <person name="Baker S."/>
            <person name="Barry K."/>
            <person name="Bills G."/>
            <person name="Bluhm B."/>
            <person name="Cannon C."/>
            <person name="Castanera R."/>
            <person name="Culley D."/>
            <person name="Daum C."/>
            <person name="Ezra D."/>
            <person name="Gonzalez J."/>
            <person name="Henrissat B."/>
            <person name="Kuo A."/>
            <person name="Liang C."/>
            <person name="Lipzen A."/>
            <person name="Lutzoni F."/>
            <person name="Magnuson J."/>
            <person name="Mondo S."/>
            <person name="Nolan M."/>
            <person name="Ohm R."/>
            <person name="Pangilinan J."/>
            <person name="Park H.-J."/>
            <person name="Ramirez L."/>
            <person name="Alfaro M."/>
            <person name="Sun H."/>
            <person name="Tritt A."/>
            <person name="Yoshinaga Y."/>
            <person name="Zwiers L.-H."/>
            <person name="Turgeon B."/>
            <person name="Goodwin S."/>
            <person name="Spatafora J."/>
            <person name="Crous P."/>
            <person name="Grigoriev I."/>
        </authorList>
    </citation>
    <scope>NUCLEOTIDE SEQUENCE</scope>
    <source>
        <strain evidence="2">CBS 627.86</strain>
    </source>
</reference>
<gene>
    <name evidence="2" type="ORF">BDV96DRAFT_687901</name>
</gene>
<feature type="compositionally biased region" description="Basic and acidic residues" evidence="1">
    <location>
        <begin position="725"/>
        <end position="739"/>
    </location>
</feature>
<accession>A0A6A5Z4C2</accession>
<proteinExistence type="predicted"/>
<dbReference type="EMBL" id="ML977325">
    <property type="protein sequence ID" value="KAF2114339.1"/>
    <property type="molecule type" value="Genomic_DNA"/>
</dbReference>
<feature type="compositionally biased region" description="Acidic residues" evidence="1">
    <location>
        <begin position="743"/>
        <end position="754"/>
    </location>
</feature>
<protein>
    <recommendedName>
        <fullName evidence="4">Actin-like ATPase domain-containing protein</fullName>
    </recommendedName>
</protein>
<dbReference type="InterPro" id="IPR043129">
    <property type="entry name" value="ATPase_NBD"/>
</dbReference>
<dbReference type="CDD" id="cd10170">
    <property type="entry name" value="ASKHA_NBD_HSP70"/>
    <property type="match status" value="1"/>
</dbReference>
<sequence length="934" mass="105019">MSAHLPHEVVRDIALGVDFGSHYTSVSFAFFAPGHKDSVLVTDIEEIRWPVRENYGDAKQLLTEIRYCRDQRKFLFGVDARTIQGKELPPDNRRYHLTPLKPLRGYPEQGRWAPRVQAVINRLTGEDLMKKDDDGIMLFFTYVFITVKEQLAAKDYTSQSKISMCICHPNAWETVDRKRFRANIAAAAQESDIGLDLELVPDCSTSLGLDRKALSSRRVEMRHVPLATEPEAAAIYLMSVLKDHELDYMRGAAIIIMDIGAGTVDISSYCLTNDYRPLLKERICVSSHSENGARKLEDRLRDMTKAKWKHEQYLVEELSMDNIDDIIEEFVIRKFESTKGQCNENYGYALSFRVPRLKPGTNNGCSSAGWLNISSEESRTLIFEPWYMDQDRLLEEQARLARAADPRTSLILTLGGGSDQSGLRPYLTENVLKRMNAESDIKMSLRGAAGGNIGGYLVSRGATLVALKGKQVRPEMIATSSIGILRHIPVGEGESLSIEQAQARLAPGRQLKVLPEVRTGNRYIHKKEVILENTIDWIVKKGQRYHPDQIFEAFVSIHNCMQRRWKGEEVITHSDRDGLEDGYPIDHVKNVGTTVEKLHTASLSFLRSRRSRRNKRYVEQLGRSSRASGARFLIRTVIEPVMNGMDLEFISYAVPYCRNEGKLSRNWKEDCIRLGKWSVDVAASFPIPMSSAFRDDSPQRNPLMVASNDIGAQPQPHGSSSRPSIVRDIDNELPHHTDGGSDLSDDDTTGESDGEIPYVQKSKTPTPPMTESPKRWTPLHQGARRPESHRGLHATGSSRNPADHTKGRYQGPKDTGSGANTQQRNHIPTPSLTPQRNLFATSTSRGDHIATPDNPGHPPTSNPIDDHSRQNLAGQEPSGKRRRDKIDEYAYSGTRLRSVGSRQSAALHRGDIQSGRTSRKQRERSGTWSTWPNQ</sequence>
<feature type="compositionally biased region" description="Polar residues" evidence="1">
    <location>
        <begin position="817"/>
        <end position="844"/>
    </location>
</feature>
<dbReference type="SUPFAM" id="SSF53067">
    <property type="entry name" value="Actin-like ATPase domain"/>
    <property type="match status" value="1"/>
</dbReference>